<accession>A0ABN2PYY9</accession>
<evidence type="ECO:0000313" key="2">
    <source>
        <dbReference type="Proteomes" id="UP001499954"/>
    </source>
</evidence>
<gene>
    <name evidence="1" type="ORF">GCM10009717_01390</name>
</gene>
<evidence type="ECO:0000313" key="1">
    <source>
        <dbReference type="EMBL" id="GAA1938700.1"/>
    </source>
</evidence>
<proteinExistence type="predicted"/>
<comment type="caution">
    <text evidence="1">The sequence shown here is derived from an EMBL/GenBank/DDBJ whole genome shotgun (WGS) entry which is preliminary data.</text>
</comment>
<keyword evidence="2" id="KW-1185">Reference proteome</keyword>
<name>A0ABN2PYY9_9MICO</name>
<dbReference type="Proteomes" id="UP001499954">
    <property type="component" value="Unassembled WGS sequence"/>
</dbReference>
<dbReference type="EMBL" id="BAAAMK010000001">
    <property type="protein sequence ID" value="GAA1938700.1"/>
    <property type="molecule type" value="Genomic_DNA"/>
</dbReference>
<organism evidence="1 2">
    <name type="scientific">Agromyces allii</name>
    <dbReference type="NCBI Taxonomy" id="393607"/>
    <lineage>
        <taxon>Bacteria</taxon>
        <taxon>Bacillati</taxon>
        <taxon>Actinomycetota</taxon>
        <taxon>Actinomycetes</taxon>
        <taxon>Micrococcales</taxon>
        <taxon>Microbacteriaceae</taxon>
        <taxon>Agromyces</taxon>
    </lineage>
</organism>
<sequence length="53" mass="5541">MLQISVECIVAFCRCRSDGRLAVIGAQADNANSAAAAGAPQNVWCVFMILTPS</sequence>
<protein>
    <submittedName>
        <fullName evidence="1">Uncharacterized protein</fullName>
    </submittedName>
</protein>
<reference evidence="1 2" key="1">
    <citation type="journal article" date="2019" name="Int. J. Syst. Evol. Microbiol.">
        <title>The Global Catalogue of Microorganisms (GCM) 10K type strain sequencing project: providing services to taxonomists for standard genome sequencing and annotation.</title>
        <authorList>
            <consortium name="The Broad Institute Genomics Platform"/>
            <consortium name="The Broad Institute Genome Sequencing Center for Infectious Disease"/>
            <person name="Wu L."/>
            <person name="Ma J."/>
        </authorList>
    </citation>
    <scope>NUCLEOTIDE SEQUENCE [LARGE SCALE GENOMIC DNA]</scope>
    <source>
        <strain evidence="1 2">JCM 13584</strain>
    </source>
</reference>